<proteinExistence type="predicted"/>
<evidence type="ECO:0000313" key="1">
    <source>
        <dbReference type="EMBL" id="QPB73964.1"/>
    </source>
</evidence>
<name>A0A7U3NUQ5_9VIRU</name>
<dbReference type="Proteomes" id="UP000676260">
    <property type="component" value="Segment"/>
</dbReference>
<dbReference type="EMBL" id="MW039254">
    <property type="protein sequence ID" value="QPB73964.1"/>
    <property type="molecule type" value="Viral_cRNA"/>
</dbReference>
<evidence type="ECO:0000313" key="2">
    <source>
        <dbReference type="Proteomes" id="UP000676260"/>
    </source>
</evidence>
<dbReference type="RefSeq" id="YP_010798591.1">
    <property type="nucleotide sequence ID" value="NC_076497.1"/>
</dbReference>
<keyword evidence="2" id="KW-1185">Reference proteome</keyword>
<dbReference type="KEGG" id="vg:80536832"/>
<dbReference type="GeneID" id="80536832"/>
<reference evidence="1 2" key="1">
    <citation type="journal article" date="2019" name="PLoS Pathog.">
        <title>Re-assessing the diversity of negative strand RNA viruses in insects.</title>
        <authorList>
            <person name="Kafer S."/>
            <person name="Paraskevopoulou S."/>
            <person name="Zirkel F."/>
            <person name="Wieseke N."/>
            <person name="Donath A."/>
            <person name="Petersen M."/>
            <person name="Jones T.C."/>
            <person name="Liu S."/>
            <person name="Zhou X."/>
            <person name="Middendorf M."/>
            <person name="Junglen S."/>
            <person name="Misof B."/>
            <person name="Drosten C."/>
        </authorList>
    </citation>
    <scope>NUCLEOTIDE SEQUENCE [LARGE SCALE GENOMIC DNA]</scope>
    <source>
        <strain evidence="1">OKIAV123</strain>
    </source>
</reference>
<accession>A0A7U3NUQ5</accession>
<sequence length="1041" mass="119069">MRLMVLTLLCVLHIRLGDSSFEPLTPKLRSDIGLLSVNIPPGQIREKYWLHNLIVDLPCIDEAVTPNILVVASEMNMSASAIMKPIVSVNFTQTHKKTEYRIQGPLKTLKMTYNIFKKLIVTVVKRYKLMNTGPATLWGLLDKTRCMNGQVNDVLEDTQKTMNHEEKRIRRDVSKRYEPDKANILNIAGTGHTFNFHQARNDGTTSPLNLSDHFTRHVIPRINTLDRDVIVDRPQLPEGRIFSENIVQDTMTYDQQCGITIADRLSYVTCVLLYPDKERMCYENKLKCHRINTSVREKRGLFDFIGDIQNKLYGVATEKQLKNVHKLINDVHNESLRNSQEIQLIRNNTMTLNNHLVNGLEHLSQNLYHEISKLSHSIQVWANGVDENLYSITAEMQEISMISLIHTATLTLNAYVHILRDMVNALDTLTAHYQDALTSISHHTISARFINDDLLTELWNKISTNTISNLEIAKSPTKQALLTSSIFSTYTTRTKLVIVLRIPLVLKTNDITFWDPRSVPIIKGQYSYEVVMQDNILILNQARKEWAFMDHTDYIICIRELNQICDVDLIWTSWSSPCCHLSVHLSQPESLDTCQIKRAVYDKGDVPFIVASGARSWLISTNRDKMEAQLSCAGYQGVPSHNSIRTLPLLGIVSLPLFCEMRIGNHRIHSPYSQIGASEMLVASAIEEIHYEYQDFIIVNISKEVPFLSSPHHDKFIQPAGADNILFDHDITTIKELNKKMKSDSSLYLDDINRLKSKFEKDEVTYNSSISDLSSYITSFRLWDYLIPTPSVFNIGIVAWMLWLTLRGSGVGHTPAGAALALMSPSHQSFAHPIGNLTTTSNHTPPVTCNVIHTWISWVPIVCLVGMILLHLHMKSLLYVYYTKLSIRLGWTPVNRMYIQHSGENRLNLGILLRFTSLFGQIITRREIVVQAATLPSKQDDWYLTNNSHQYPKAISGSFYRFSKEVRIRVDWNLICLKSRLFTSVDTCQDLPPTLLLYKTDIYSMINKHLPWHWWKCEVESITSIAVAKPLIGDSLYNYLY</sequence>
<organism evidence="1 2">
    <name type="scientific">hymenopteran chu-related virus 123</name>
    <dbReference type="NCBI Taxonomy" id="2847797"/>
    <lineage>
        <taxon>Viruses</taxon>
        <taxon>Riboviria</taxon>
        <taxon>Orthornavirae</taxon>
        <taxon>Negarnaviricota</taxon>
        <taxon>Haploviricotina</taxon>
        <taxon>Monjiviricetes</taxon>
        <taxon>Jingchuvirales</taxon>
        <taxon>Aliusviridae</taxon>
        <taxon>Ollusvirus</taxon>
        <taxon>Ollusvirus hymenopteri</taxon>
    </lineage>
</organism>
<protein>
    <submittedName>
        <fullName evidence="1">Glycoprotein</fullName>
    </submittedName>
</protein>